<dbReference type="PANTHER" id="PTHR43236:SF1">
    <property type="entry name" value="BLL7220 PROTEIN"/>
    <property type="match status" value="1"/>
</dbReference>
<dbReference type="RefSeq" id="WP_224033369.1">
    <property type="nucleotide sequence ID" value="NZ_AP024849.1"/>
</dbReference>
<evidence type="ECO:0000313" key="2">
    <source>
        <dbReference type="EMBL" id="BCZ46974.1"/>
    </source>
</evidence>
<sequence>MTGDYIKKIINKLKKKYNTSSPYELAECLNITIITQPLGNVWGMYKYMKKNKVIFINSALSEFEKRFVLAHEIGHAVLHPKSSCFFINENNYISNIKSEYEANMFAAEFLIDDMAIDKLDLDGFSFEQLASSYYVPVEIMKLKFNTNYYKE</sequence>
<reference evidence="3" key="1">
    <citation type="submission" date="2021-07" db="EMBL/GenBank/DDBJ databases">
        <title>Complete genome sequencing of a Clostridium isolate.</title>
        <authorList>
            <person name="Ueki A."/>
            <person name="Tonouchi A."/>
        </authorList>
    </citation>
    <scope>NUCLEOTIDE SEQUENCE [LARGE SCALE GENOMIC DNA]</scope>
    <source>
        <strain evidence="3">C5S11</strain>
    </source>
</reference>
<keyword evidence="3" id="KW-1185">Reference proteome</keyword>
<evidence type="ECO:0000259" key="1">
    <source>
        <dbReference type="Pfam" id="PF06114"/>
    </source>
</evidence>
<dbReference type="InterPro" id="IPR052345">
    <property type="entry name" value="Rad_response_metalloprotease"/>
</dbReference>
<accession>A0ABN6IXZ6</accession>
<name>A0ABN6IXZ6_9CLOT</name>
<feature type="domain" description="IrrE N-terminal-like" evidence="1">
    <location>
        <begin position="26"/>
        <end position="143"/>
    </location>
</feature>
<dbReference type="InterPro" id="IPR010359">
    <property type="entry name" value="IrrE_HExxH"/>
</dbReference>
<dbReference type="EMBL" id="AP024849">
    <property type="protein sequence ID" value="BCZ46974.1"/>
    <property type="molecule type" value="Genomic_DNA"/>
</dbReference>
<dbReference type="Proteomes" id="UP000824633">
    <property type="component" value="Chromosome"/>
</dbReference>
<evidence type="ECO:0000313" key="3">
    <source>
        <dbReference type="Proteomes" id="UP000824633"/>
    </source>
</evidence>
<proteinExistence type="predicted"/>
<gene>
    <name evidence="2" type="ORF">psyc5s11_30410</name>
</gene>
<protein>
    <submittedName>
        <fullName evidence="2">ImmA/IrrE family metallo-endopeptidase</fullName>
    </submittedName>
</protein>
<dbReference type="Pfam" id="PF06114">
    <property type="entry name" value="Peptidase_M78"/>
    <property type="match status" value="1"/>
</dbReference>
<dbReference type="Gene3D" id="1.10.10.2910">
    <property type="match status" value="1"/>
</dbReference>
<organism evidence="2 3">
    <name type="scientific">Clostridium gelidum</name>
    <dbReference type="NCBI Taxonomy" id="704125"/>
    <lineage>
        <taxon>Bacteria</taxon>
        <taxon>Bacillati</taxon>
        <taxon>Bacillota</taxon>
        <taxon>Clostridia</taxon>
        <taxon>Eubacteriales</taxon>
        <taxon>Clostridiaceae</taxon>
        <taxon>Clostridium</taxon>
    </lineage>
</organism>
<dbReference type="PANTHER" id="PTHR43236">
    <property type="entry name" value="ANTITOXIN HIGA1"/>
    <property type="match status" value="1"/>
</dbReference>